<keyword evidence="2" id="KW-0472">Membrane</keyword>
<keyword evidence="2" id="KW-0812">Transmembrane</keyword>
<dbReference type="EMBL" id="CAUJNA010003274">
    <property type="protein sequence ID" value="CAJ1397663.1"/>
    <property type="molecule type" value="Genomic_DNA"/>
</dbReference>
<dbReference type="Gene3D" id="1.25.40.20">
    <property type="entry name" value="Ankyrin repeat-containing domain"/>
    <property type="match status" value="1"/>
</dbReference>
<proteinExistence type="predicted"/>
<dbReference type="PROSITE" id="PS50088">
    <property type="entry name" value="ANK_REPEAT"/>
    <property type="match status" value="1"/>
</dbReference>
<accession>A0AA36J354</accession>
<organism evidence="3 4">
    <name type="scientific">Effrenium voratum</name>
    <dbReference type="NCBI Taxonomy" id="2562239"/>
    <lineage>
        <taxon>Eukaryota</taxon>
        <taxon>Sar</taxon>
        <taxon>Alveolata</taxon>
        <taxon>Dinophyceae</taxon>
        <taxon>Suessiales</taxon>
        <taxon>Symbiodiniaceae</taxon>
        <taxon>Effrenium</taxon>
    </lineage>
</organism>
<dbReference type="SMART" id="SM00248">
    <property type="entry name" value="ANK"/>
    <property type="match status" value="3"/>
</dbReference>
<gene>
    <name evidence="3" type="ORF">EVOR1521_LOCUS21634</name>
</gene>
<feature type="transmembrane region" description="Helical" evidence="2">
    <location>
        <begin position="743"/>
        <end position="768"/>
    </location>
</feature>
<evidence type="ECO:0000256" key="1">
    <source>
        <dbReference type="PROSITE-ProRule" id="PRU00023"/>
    </source>
</evidence>
<protein>
    <submittedName>
        <fullName evidence="3">Uncharacterized protein</fullName>
    </submittedName>
</protein>
<dbReference type="SUPFAM" id="SSF48403">
    <property type="entry name" value="Ankyrin repeat"/>
    <property type="match status" value="1"/>
</dbReference>
<keyword evidence="2" id="KW-1133">Transmembrane helix</keyword>
<sequence>MPFMGKVLGHESTRSLMLIEDSAAMIARANEVPLERIGTSVELDYTVAFLKDSLVAGLDERLDLDQVKRARNKLLQALRGFPTIIGGAGEELKGIIIYKGRPLSGQLLHFAVWISARLRDSSCVERLLPYLSEKELFATAKYQLRSGSADEAWLDAIHIAAGLGALPVMEVLLQRVTKVTSKTQQEYINTPCLIRHRSTNDPPWSEEYYTPLHDATNAGNNEVSMWLLDHKADATAMNKDGVTSLHFVALRGVTGGLESDEEVARLVRALCSGGASLETRIPDSHPDMLMCGKIPMQLAAAEQSRFPKHMMHVLAPCLNQTGHHARFFKDVSFLASLNAEAAEEVVHELVRQASKKPELLHSFRWDAQQTGRTDKMAGILFIAPQAAAEMLEMLMVEPEVQDVAKHNLPTRTRFWRFFGNVPMRCAYRPDVVLRDGVSFPCWKFDSQKDISQQPNIWWHQDFTPEVSNHNSSSHVIIRTMLVPNMLDIDIVMALAQVQNEDLPVFEKHSVQGIVYCLWGNLIEWVWALNVLFQIVELMAILQWGLSEETYLAAGRSWVAVCWIILAAGSFRELFQLLIMLVNWLKKFQGHTDRLMRNMWRGSWTIVSWALPSLLLAAVQLVFALGAKTNGKPGQQWNEQELIMMVVCVLLKSWTIIFMIRLNASGANIHAVSASLLGGATRQMMAITGMIFASFCLAFLILARGKSRGWILSSAYRGLLFGDGTGLDNLGLDIHEDSFLSNDYMLMTVNLISSAFIHIIILNLMIAVFSSEYDRVQSQTGLKFLHTRSKYCAMYYLSCHVFGWYGGCFRLLLGLLALAGSVLALTGMELNHSALVLALSQSLLNSSMVQCHWLSMEGLASDKLDHFLWICHAVHDMALSVTGENSIEEQLGEIRSQLEARCTGMERKMQEVDAKLEHILAKLSGKQEVDSLDSANGDSRSHPVQHVNSISSLSPVQHVNGGGKHIVMGTDKGLATTTTLAPLQD</sequence>
<dbReference type="InterPro" id="IPR036770">
    <property type="entry name" value="Ankyrin_rpt-contain_sf"/>
</dbReference>
<feature type="transmembrane region" description="Helical" evidence="2">
    <location>
        <begin position="557"/>
        <end position="583"/>
    </location>
</feature>
<dbReference type="InterPro" id="IPR002110">
    <property type="entry name" value="Ankyrin_rpt"/>
</dbReference>
<keyword evidence="1" id="KW-0040">ANK repeat</keyword>
<dbReference type="Pfam" id="PF00023">
    <property type="entry name" value="Ank"/>
    <property type="match status" value="1"/>
</dbReference>
<evidence type="ECO:0000256" key="2">
    <source>
        <dbReference type="SAM" id="Phobius"/>
    </source>
</evidence>
<dbReference type="Proteomes" id="UP001178507">
    <property type="component" value="Unassembled WGS sequence"/>
</dbReference>
<feature type="transmembrane region" description="Helical" evidence="2">
    <location>
        <begin position="803"/>
        <end position="824"/>
    </location>
</feature>
<dbReference type="AlphaFoldDB" id="A0AA36J354"/>
<feature type="transmembrane region" description="Helical" evidence="2">
    <location>
        <begin position="603"/>
        <end position="625"/>
    </location>
</feature>
<evidence type="ECO:0000313" key="3">
    <source>
        <dbReference type="EMBL" id="CAJ1397663.1"/>
    </source>
</evidence>
<feature type="transmembrane region" description="Helical" evidence="2">
    <location>
        <begin position="641"/>
        <end position="663"/>
    </location>
</feature>
<comment type="caution">
    <text evidence="3">The sequence shown here is derived from an EMBL/GenBank/DDBJ whole genome shotgun (WGS) entry which is preliminary data.</text>
</comment>
<feature type="transmembrane region" description="Helical" evidence="2">
    <location>
        <begin position="683"/>
        <end position="702"/>
    </location>
</feature>
<feature type="repeat" description="ANK" evidence="1">
    <location>
        <begin position="207"/>
        <end position="239"/>
    </location>
</feature>
<dbReference type="PROSITE" id="PS50297">
    <property type="entry name" value="ANK_REP_REGION"/>
    <property type="match status" value="1"/>
</dbReference>
<keyword evidence="4" id="KW-1185">Reference proteome</keyword>
<evidence type="ECO:0000313" key="4">
    <source>
        <dbReference type="Proteomes" id="UP001178507"/>
    </source>
</evidence>
<reference evidence="3" key="1">
    <citation type="submission" date="2023-08" db="EMBL/GenBank/DDBJ databases">
        <authorList>
            <person name="Chen Y."/>
            <person name="Shah S."/>
            <person name="Dougan E. K."/>
            <person name="Thang M."/>
            <person name="Chan C."/>
        </authorList>
    </citation>
    <scope>NUCLEOTIDE SEQUENCE</scope>
</reference>
<name>A0AA36J354_9DINO</name>